<protein>
    <recommendedName>
        <fullName evidence="4">Protein, C-ter, truncated protein</fullName>
    </recommendedName>
</protein>
<feature type="region of interest" description="Disordered" evidence="1">
    <location>
        <begin position="1"/>
        <end position="27"/>
    </location>
</feature>
<proteinExistence type="predicted"/>
<evidence type="ECO:0000256" key="1">
    <source>
        <dbReference type="SAM" id="MobiDB-lite"/>
    </source>
</evidence>
<evidence type="ECO:0000313" key="2">
    <source>
        <dbReference type="EMBL" id="MCR6675316.1"/>
    </source>
</evidence>
<comment type="caution">
    <text evidence="2">The sequence shown here is derived from an EMBL/GenBank/DDBJ whole genome shotgun (WGS) entry which is preliminary data.</text>
</comment>
<reference evidence="2" key="1">
    <citation type="submission" date="2022-07" db="EMBL/GenBank/DDBJ databases">
        <title>Diversity of ethanolamine utilization by human commensal Escherichia coli.</title>
        <authorList>
            <person name="Jubelin G."/>
        </authorList>
    </citation>
    <scope>NUCLEOTIDE SEQUENCE</scope>
    <source>
        <strain evidence="2">S1</strain>
    </source>
</reference>
<feature type="compositionally biased region" description="Polar residues" evidence="1">
    <location>
        <begin position="10"/>
        <end position="23"/>
    </location>
</feature>
<evidence type="ECO:0008006" key="4">
    <source>
        <dbReference type="Google" id="ProtNLM"/>
    </source>
</evidence>
<organism evidence="2 3">
    <name type="scientific">Escherichia marmotae</name>
    <dbReference type="NCBI Taxonomy" id="1499973"/>
    <lineage>
        <taxon>Bacteria</taxon>
        <taxon>Pseudomonadati</taxon>
        <taxon>Pseudomonadota</taxon>
        <taxon>Gammaproteobacteria</taxon>
        <taxon>Enterobacterales</taxon>
        <taxon>Enterobacteriaceae</taxon>
        <taxon>Escherichia</taxon>
    </lineage>
</organism>
<evidence type="ECO:0000313" key="3">
    <source>
        <dbReference type="Proteomes" id="UP001206878"/>
    </source>
</evidence>
<dbReference type="AlphaFoldDB" id="A0AAW5MQM6"/>
<sequence>MESVGITMGVQEQHQESSPLCQHSDNEMETKRECSVVIPDDWKLTSQQQAFIEMFAEDDQQKQ</sequence>
<accession>A0AAW5MQM6</accession>
<name>A0AAW5MQM6_9ESCH</name>
<dbReference type="Proteomes" id="UP001206878">
    <property type="component" value="Unassembled WGS sequence"/>
</dbReference>
<gene>
    <name evidence="2" type="ORF">NVV43_06800</name>
</gene>
<dbReference type="EMBL" id="JANPXH010000004">
    <property type="protein sequence ID" value="MCR6675316.1"/>
    <property type="molecule type" value="Genomic_DNA"/>
</dbReference>